<keyword evidence="1" id="KW-0472">Membrane</keyword>
<protein>
    <submittedName>
        <fullName evidence="2">Uncharacterized protein</fullName>
    </submittedName>
</protein>
<reference evidence="2" key="2">
    <citation type="submission" date="2021-04" db="EMBL/GenBank/DDBJ databases">
        <authorList>
            <person name="Karlyshev A.V."/>
        </authorList>
    </citation>
    <scope>NUCLEOTIDE SEQUENCE</scope>
    <source>
        <strain evidence="2">LMG 29479</strain>
    </source>
</reference>
<evidence type="ECO:0000313" key="2">
    <source>
        <dbReference type="EMBL" id="MBR0562264.1"/>
    </source>
</evidence>
<name>A0A8J7VSR5_9GAMM</name>
<evidence type="ECO:0000313" key="4">
    <source>
        <dbReference type="Proteomes" id="UP000675747"/>
    </source>
</evidence>
<dbReference type="Proteomes" id="UP000675747">
    <property type="component" value="Unassembled WGS sequence"/>
</dbReference>
<feature type="transmembrane region" description="Helical" evidence="1">
    <location>
        <begin position="20"/>
        <end position="41"/>
    </location>
</feature>
<reference evidence="3 4" key="1">
    <citation type="journal article" date="2021" name="Microbiol. Resour. Announc.">
        <title>Draft Genome Sequence of Coralloluteibacterium stylophorae LMG 29479T.</title>
        <authorList>
            <person name="Karlyshev A.V."/>
            <person name="Kudryashova E.B."/>
            <person name="Ariskina E.V."/>
            <person name="Conroy A.P."/>
            <person name="Abidueva E.Y."/>
        </authorList>
    </citation>
    <scope>NUCLEOTIDE SEQUENCE [LARGE SCALE GENOMIC DNA]</scope>
    <source>
        <strain evidence="3 4">LMG 29479</strain>
    </source>
</reference>
<feature type="transmembrane region" description="Helical" evidence="1">
    <location>
        <begin position="182"/>
        <end position="204"/>
    </location>
</feature>
<evidence type="ECO:0000313" key="3">
    <source>
        <dbReference type="EMBL" id="MBS7456309.1"/>
    </source>
</evidence>
<keyword evidence="1" id="KW-0812">Transmembrane</keyword>
<evidence type="ECO:0000256" key="1">
    <source>
        <dbReference type="SAM" id="Phobius"/>
    </source>
</evidence>
<feature type="transmembrane region" description="Helical" evidence="1">
    <location>
        <begin position="133"/>
        <end position="162"/>
    </location>
</feature>
<keyword evidence="4" id="KW-1185">Reference proteome</keyword>
<feature type="transmembrane region" description="Helical" evidence="1">
    <location>
        <begin position="216"/>
        <end position="237"/>
    </location>
</feature>
<dbReference type="EMBL" id="JAGQFT010000041">
    <property type="protein sequence ID" value="MBR0562264.1"/>
    <property type="molecule type" value="Genomic_DNA"/>
</dbReference>
<feature type="transmembrane region" description="Helical" evidence="1">
    <location>
        <begin position="299"/>
        <end position="316"/>
    </location>
</feature>
<accession>A0A8J7VSR5</accession>
<keyword evidence="1" id="KW-1133">Transmembrane helix</keyword>
<feature type="transmembrane region" description="Helical" evidence="1">
    <location>
        <begin position="83"/>
        <end position="104"/>
    </location>
</feature>
<dbReference type="RefSeq" id="WP_211926207.1">
    <property type="nucleotide sequence ID" value="NZ_JAGQFT020000002.1"/>
</dbReference>
<dbReference type="EMBL" id="JAGQFT020000002">
    <property type="protein sequence ID" value="MBS7456309.1"/>
    <property type="molecule type" value="Genomic_DNA"/>
</dbReference>
<dbReference type="AlphaFoldDB" id="A0A8J7VSR5"/>
<sequence>MNTFPVLLRREYWEHRGGFVWAPVIAGIVVLVLTLMAWVLVEVAARGSDVQIGGVDLAALSAQMSAQERAEAGQALDVATALIASWPLLVMAFVVFFYSLGALYDDRRDRSVLFWKSLPVSDLQTVLSKAVSALVLVPVFATVVGVLTGLGLLLLVSLAVAVHGGNPFALVWGLGSPFRVGGLLLASLPVYVLWALPTVGWLLLVSAWARGKPFLWAVLIPLFSGILVGWLALMSVIESSGWYWKHIVARLTLGTFPGMDLLYRGDLAEMASAAGQSPEGVLSMLSLANTAQALRMPDLWIGAVAGVAMIAVAVWLRGRRDEG</sequence>
<organism evidence="2">
    <name type="scientific">Coralloluteibacterium stylophorae</name>
    <dbReference type="NCBI Taxonomy" id="1776034"/>
    <lineage>
        <taxon>Bacteria</taxon>
        <taxon>Pseudomonadati</taxon>
        <taxon>Pseudomonadota</taxon>
        <taxon>Gammaproteobacteria</taxon>
        <taxon>Lysobacterales</taxon>
        <taxon>Lysobacteraceae</taxon>
        <taxon>Coralloluteibacterium</taxon>
    </lineage>
</organism>
<gene>
    <name evidence="3" type="ORF">KB893_004060</name>
    <name evidence="2" type="ORF">KB893_06995</name>
</gene>
<proteinExistence type="predicted"/>
<comment type="caution">
    <text evidence="2">The sequence shown here is derived from an EMBL/GenBank/DDBJ whole genome shotgun (WGS) entry which is preliminary data.</text>
</comment>